<organism evidence="3 4">
    <name type="scientific">Antrodiella citrinella</name>
    <dbReference type="NCBI Taxonomy" id="2447956"/>
    <lineage>
        <taxon>Eukaryota</taxon>
        <taxon>Fungi</taxon>
        <taxon>Dikarya</taxon>
        <taxon>Basidiomycota</taxon>
        <taxon>Agaricomycotina</taxon>
        <taxon>Agaricomycetes</taxon>
        <taxon>Polyporales</taxon>
        <taxon>Steccherinaceae</taxon>
        <taxon>Antrodiella</taxon>
    </lineage>
</organism>
<dbReference type="AlphaFoldDB" id="A0A4S4LU08"/>
<feature type="compositionally biased region" description="Basic and acidic residues" evidence="1">
    <location>
        <begin position="121"/>
        <end position="133"/>
    </location>
</feature>
<dbReference type="EMBL" id="SGPM01000776">
    <property type="protein sequence ID" value="THH15939.1"/>
    <property type="molecule type" value="Genomic_DNA"/>
</dbReference>
<name>A0A4S4LU08_9APHY</name>
<protein>
    <recommendedName>
        <fullName evidence="2">DUF6532 domain-containing protein</fullName>
    </recommendedName>
</protein>
<accession>A0A4S4LU08</accession>
<evidence type="ECO:0000256" key="1">
    <source>
        <dbReference type="SAM" id="MobiDB-lite"/>
    </source>
</evidence>
<feature type="compositionally biased region" description="Basic residues" evidence="1">
    <location>
        <begin position="343"/>
        <end position="361"/>
    </location>
</feature>
<dbReference type="OrthoDB" id="3214739at2759"/>
<feature type="compositionally biased region" description="Acidic residues" evidence="1">
    <location>
        <begin position="185"/>
        <end position="196"/>
    </location>
</feature>
<feature type="region of interest" description="Disordered" evidence="1">
    <location>
        <begin position="343"/>
        <end position="404"/>
    </location>
</feature>
<evidence type="ECO:0000313" key="3">
    <source>
        <dbReference type="EMBL" id="THH15939.1"/>
    </source>
</evidence>
<evidence type="ECO:0000259" key="2">
    <source>
        <dbReference type="Pfam" id="PF20149"/>
    </source>
</evidence>
<feature type="compositionally biased region" description="Basic and acidic residues" evidence="1">
    <location>
        <begin position="1"/>
        <end position="13"/>
    </location>
</feature>
<sequence length="690" mass="75307">MMARPVDDADAKAAKKAARKQREQDEAAALIAAGSGVQGSKANAIKGKVWMNGKSSTARKRAFSAADQDSEPNKKKLKADSNTTTNGAKSKHDSAPDAAKPQAGKKTVEAAPAVVPKSRRRMIEHISDDECKAQHQAPLPGSPDDSDDSAAYEERLWQARAFGKRRKGQRSPSIEQVVEDNRQDDNEEDNEDDEDSSSSSSKAGSGGSGLIDGEDEDNDLTGQGATQLRGTLAKEQIPAWTSPEPQAREDVVPSDSKIPPHRRVASAASSDYDFPPPSTDAAMSESDAAMFESDGPDDDSDAPQGTIHNQDQAVPPRRSALSHSHPAHMLFEDDNDVVIDVKTRKKSNVTKKKSQKKAKTLGKREMKRRLEEPQFDDTDDRGTDVSQSDSECKAPKTHAPNLKTPTWPAWTNLVRNTRNGVNLLPQEPRIRDVLRAANESMYRRCALVHAYPEVDDKLDHILTTVHKHAMSMAPEVGDRMTADRRYGELLATIPANVVSRYRSKIATKSPALITQAYGLEGLASDMIVTRIEDLLKEHACLFKLKPGNEVTPILGEPFGHPILVTLMKDTLFNSRSHLGNKLLPEFPVVNGEPEIPTPMLALVATIIEVGLLAWSSGTHHPTQFTAESTIKVYEGVLDYINYVKSGLTAPQYHRLLAGILQRCRASSKVLTAPSSAMVTAHKVDFASMPQ</sequence>
<comment type="caution">
    <text evidence="3">The sequence shown here is derived from an EMBL/GenBank/DDBJ whole genome shotgun (WGS) entry which is preliminary data.</text>
</comment>
<gene>
    <name evidence="3" type="ORF">EUX98_g9384</name>
</gene>
<feature type="region of interest" description="Disordered" evidence="1">
    <location>
        <begin position="51"/>
        <end position="329"/>
    </location>
</feature>
<reference evidence="3 4" key="1">
    <citation type="submission" date="2019-02" db="EMBL/GenBank/DDBJ databases">
        <title>Genome sequencing of the rare red list fungi Antrodiella citrinella (Flaviporus citrinellus).</title>
        <authorList>
            <person name="Buettner E."/>
            <person name="Kellner H."/>
        </authorList>
    </citation>
    <scope>NUCLEOTIDE SEQUENCE [LARGE SCALE GENOMIC DNA]</scope>
    <source>
        <strain evidence="3 4">DSM 108506</strain>
    </source>
</reference>
<feature type="compositionally biased region" description="Polar residues" evidence="1">
    <location>
        <begin position="220"/>
        <end position="229"/>
    </location>
</feature>
<proteinExistence type="predicted"/>
<dbReference type="InterPro" id="IPR045341">
    <property type="entry name" value="DUF6532"/>
</dbReference>
<keyword evidence="4" id="KW-1185">Reference proteome</keyword>
<feature type="domain" description="DUF6532" evidence="2">
    <location>
        <begin position="441"/>
        <end position="639"/>
    </location>
</feature>
<dbReference type="Proteomes" id="UP000308730">
    <property type="component" value="Unassembled WGS sequence"/>
</dbReference>
<feature type="compositionally biased region" description="Basic and acidic residues" evidence="1">
    <location>
        <begin position="362"/>
        <end position="372"/>
    </location>
</feature>
<dbReference type="Pfam" id="PF20149">
    <property type="entry name" value="DUF6532"/>
    <property type="match status" value="1"/>
</dbReference>
<evidence type="ECO:0000313" key="4">
    <source>
        <dbReference type="Proteomes" id="UP000308730"/>
    </source>
</evidence>
<feature type="region of interest" description="Disordered" evidence="1">
    <location>
        <begin position="1"/>
        <end position="25"/>
    </location>
</feature>